<keyword evidence="5 7" id="KW-1133">Transmembrane helix</keyword>
<keyword evidence="6 7" id="KW-0472">Membrane</keyword>
<proteinExistence type="inferred from homology"/>
<dbReference type="STRING" id="1392540.P256_02240"/>
<comment type="similarity">
    <text evidence="2">Belongs to the peptidase S54 family.</text>
</comment>
<dbReference type="SUPFAM" id="SSF144091">
    <property type="entry name" value="Rhomboid-like"/>
    <property type="match status" value="1"/>
</dbReference>
<dbReference type="PANTHER" id="PTHR43731">
    <property type="entry name" value="RHOMBOID PROTEASE"/>
    <property type="match status" value="1"/>
</dbReference>
<dbReference type="OrthoDB" id="9778341at2"/>
<dbReference type="PATRIC" id="fig|1392540.3.peg.2160"/>
<dbReference type="Proteomes" id="UP000023785">
    <property type="component" value="Unassembled WGS sequence"/>
</dbReference>
<evidence type="ECO:0000259" key="8">
    <source>
        <dbReference type="Pfam" id="PF01694"/>
    </source>
</evidence>
<dbReference type="eggNOG" id="COG0705">
    <property type="taxonomic scope" value="Bacteria"/>
</dbReference>
<evidence type="ECO:0000256" key="2">
    <source>
        <dbReference type="ARBA" id="ARBA00009045"/>
    </source>
</evidence>
<dbReference type="GO" id="GO:0004252">
    <property type="term" value="F:serine-type endopeptidase activity"/>
    <property type="evidence" value="ECO:0007669"/>
    <property type="project" value="InterPro"/>
</dbReference>
<comment type="caution">
    <text evidence="9">The sequence shown here is derived from an EMBL/GenBank/DDBJ whole genome shotgun (WGS) entry which is preliminary data.</text>
</comment>
<dbReference type="Gene3D" id="1.20.1540.10">
    <property type="entry name" value="Rhomboid-like"/>
    <property type="match status" value="1"/>
</dbReference>
<evidence type="ECO:0000256" key="5">
    <source>
        <dbReference type="ARBA" id="ARBA00022989"/>
    </source>
</evidence>
<evidence type="ECO:0000256" key="6">
    <source>
        <dbReference type="ARBA" id="ARBA00023136"/>
    </source>
</evidence>
<feature type="transmembrane region" description="Helical" evidence="7">
    <location>
        <begin position="16"/>
        <end position="35"/>
    </location>
</feature>
<evidence type="ECO:0000256" key="4">
    <source>
        <dbReference type="ARBA" id="ARBA00022801"/>
    </source>
</evidence>
<dbReference type="AlphaFoldDB" id="V2UR58"/>
<gene>
    <name evidence="9" type="ORF">P256_02240</name>
</gene>
<evidence type="ECO:0000313" key="9">
    <source>
        <dbReference type="EMBL" id="ESK37804.1"/>
    </source>
</evidence>
<feature type="transmembrane region" description="Helical" evidence="7">
    <location>
        <begin position="177"/>
        <end position="194"/>
    </location>
</feature>
<dbReference type="InterPro" id="IPR050925">
    <property type="entry name" value="Rhomboid_protease_S54"/>
</dbReference>
<evidence type="ECO:0000256" key="1">
    <source>
        <dbReference type="ARBA" id="ARBA00004141"/>
    </source>
</evidence>
<feature type="transmembrane region" description="Helical" evidence="7">
    <location>
        <begin position="200"/>
        <end position="217"/>
    </location>
</feature>
<comment type="subcellular location">
    <subcellularLocation>
        <location evidence="1">Membrane</location>
        <topology evidence="1">Multi-pass membrane protein</topology>
    </subcellularLocation>
</comment>
<feature type="transmembrane region" description="Helical" evidence="7">
    <location>
        <begin position="146"/>
        <end position="165"/>
    </location>
</feature>
<feature type="domain" description="Peptidase S54 rhomboid" evidence="8">
    <location>
        <begin position="66"/>
        <end position="216"/>
    </location>
</feature>
<dbReference type="HOGENOM" id="CLU_055068_3_1_6"/>
<name>V2UR58_9GAMM</name>
<organism evidence="9 10">
    <name type="scientific">Acinetobacter nectaris CIP 110549</name>
    <dbReference type="NCBI Taxonomy" id="1392540"/>
    <lineage>
        <taxon>Bacteria</taxon>
        <taxon>Pseudomonadati</taxon>
        <taxon>Pseudomonadota</taxon>
        <taxon>Gammaproteobacteria</taxon>
        <taxon>Moraxellales</taxon>
        <taxon>Moraxellaceae</taxon>
        <taxon>Acinetobacter</taxon>
    </lineage>
</organism>
<feature type="transmembrane region" description="Helical" evidence="7">
    <location>
        <begin position="68"/>
        <end position="93"/>
    </location>
</feature>
<evidence type="ECO:0000256" key="3">
    <source>
        <dbReference type="ARBA" id="ARBA00022692"/>
    </source>
</evidence>
<accession>V2UR58</accession>
<evidence type="ECO:0000313" key="10">
    <source>
        <dbReference type="Proteomes" id="UP000023785"/>
    </source>
</evidence>
<evidence type="ECO:0000256" key="7">
    <source>
        <dbReference type="SAM" id="Phobius"/>
    </source>
</evidence>
<keyword evidence="10" id="KW-1185">Reference proteome</keyword>
<dbReference type="Pfam" id="PF01694">
    <property type="entry name" value="Rhomboid"/>
    <property type="match status" value="1"/>
</dbReference>
<dbReference type="PANTHER" id="PTHR43731:SF14">
    <property type="entry name" value="PRESENILIN-ASSOCIATED RHOMBOID-LIKE PROTEIN, MITOCHONDRIAL"/>
    <property type="match status" value="1"/>
</dbReference>
<dbReference type="InterPro" id="IPR035952">
    <property type="entry name" value="Rhomboid-like_sf"/>
</dbReference>
<keyword evidence="4" id="KW-0378">Hydrolase</keyword>
<reference evidence="9 10" key="1">
    <citation type="submission" date="2013-10" db="EMBL/GenBank/DDBJ databases">
        <title>The Genome Sequence of Acinetobacter nectaris CIP 110549.</title>
        <authorList>
            <consortium name="The Broad Institute Genomics Platform"/>
            <consortium name="The Broad Institute Genome Sequencing Center for Infectious Disease"/>
            <person name="Cerqueira G."/>
            <person name="Feldgarden M."/>
            <person name="Courvalin P."/>
            <person name="Grillot-Courvalin C."/>
            <person name="Clermont D."/>
            <person name="Rocha E."/>
            <person name="Yoon E.-J."/>
            <person name="Nemec A."/>
            <person name="Young S.K."/>
            <person name="Zeng Q."/>
            <person name="Gargeya S."/>
            <person name="Fitzgerald M."/>
            <person name="Abouelleil A."/>
            <person name="Alvarado L."/>
            <person name="Berlin A.M."/>
            <person name="Chapman S.B."/>
            <person name="Gainer-Dewar J."/>
            <person name="Goldberg J."/>
            <person name="Gnerre S."/>
            <person name="Griggs A."/>
            <person name="Gujja S."/>
            <person name="Hansen M."/>
            <person name="Howarth C."/>
            <person name="Imamovic A."/>
            <person name="Ireland A."/>
            <person name="Larimer J."/>
            <person name="McCowan C."/>
            <person name="Murphy C."/>
            <person name="Pearson M."/>
            <person name="Poon T.W."/>
            <person name="Priest M."/>
            <person name="Roberts A."/>
            <person name="Saif S."/>
            <person name="Shea T."/>
            <person name="Sykes S."/>
            <person name="Wortman J."/>
            <person name="Nusbaum C."/>
            <person name="Birren B."/>
        </authorList>
    </citation>
    <scope>NUCLEOTIDE SEQUENCE [LARGE SCALE GENOMIC DNA]</scope>
    <source>
        <strain evidence="9 10">CIP 110549</strain>
    </source>
</reference>
<sequence length="268" mass="30336">MYKMEQPLFYKSKLRLQLWWFTALLIAINTTLYLLQISTGVNSSTPATIDAIHWGADYAPLTMTSEPYRIFTCLFFHFGFIHLALNMWSLYIFGSIAEQIYGRRYYISLYILAGITGSLFSEWISIHNSYALLNSFSQDLVPTINGGASGAIMGIGGALTLLAFFPPTPRQKFILSKKTLIIVMLINLSIGLLTPNINNMAHIGGTIMGALLSFIWYLLERNTHKSPKLILAIIFGAFINIMIYLYCKYEAQGVYHLWIDILNSNPFN</sequence>
<dbReference type="EMBL" id="AYER01000009">
    <property type="protein sequence ID" value="ESK37804.1"/>
    <property type="molecule type" value="Genomic_DNA"/>
</dbReference>
<keyword evidence="3 7" id="KW-0812">Transmembrane</keyword>
<dbReference type="GO" id="GO:0016020">
    <property type="term" value="C:membrane"/>
    <property type="evidence" value="ECO:0007669"/>
    <property type="project" value="UniProtKB-SubCell"/>
</dbReference>
<protein>
    <recommendedName>
        <fullName evidence="8">Peptidase S54 rhomboid domain-containing protein</fullName>
    </recommendedName>
</protein>
<feature type="transmembrane region" description="Helical" evidence="7">
    <location>
        <begin position="105"/>
        <end position="126"/>
    </location>
</feature>
<dbReference type="InterPro" id="IPR022764">
    <property type="entry name" value="Peptidase_S54_rhomboid_dom"/>
</dbReference>
<feature type="transmembrane region" description="Helical" evidence="7">
    <location>
        <begin position="229"/>
        <end position="246"/>
    </location>
</feature>